<evidence type="ECO:0000313" key="3">
    <source>
        <dbReference type="EMBL" id="MFM9607432.1"/>
    </source>
</evidence>
<keyword evidence="1 3" id="KW-0378">Hydrolase</keyword>
<dbReference type="InterPro" id="IPR029058">
    <property type="entry name" value="AB_hydrolase_fold"/>
</dbReference>
<comment type="caution">
    <text evidence="3">The sequence shown here is derived from an EMBL/GenBank/DDBJ whole genome shotgun (WGS) entry which is preliminary data.</text>
</comment>
<dbReference type="SUPFAM" id="SSF53474">
    <property type="entry name" value="alpha/beta-Hydrolases"/>
    <property type="match status" value="1"/>
</dbReference>
<dbReference type="InterPro" id="IPR050300">
    <property type="entry name" value="GDXG_lipolytic_enzyme"/>
</dbReference>
<protein>
    <submittedName>
        <fullName evidence="3">Alpha/beta hydrolase</fullName>
    </submittedName>
</protein>
<evidence type="ECO:0000256" key="1">
    <source>
        <dbReference type="ARBA" id="ARBA00022801"/>
    </source>
</evidence>
<reference evidence="3 4" key="1">
    <citation type="submission" date="2024-12" db="EMBL/GenBank/DDBJ databases">
        <title>Forecasting of Potato common scab and diversities of Pathogenic streptomyces spp. in china.</title>
        <authorList>
            <person name="Handique U."/>
            <person name="Wu J."/>
        </authorList>
    </citation>
    <scope>NUCLEOTIDE SEQUENCE [LARGE SCALE GENOMIC DNA]</scope>
    <source>
        <strain evidence="3 4">ZRIMU1530</strain>
    </source>
</reference>
<dbReference type="GO" id="GO:0016787">
    <property type="term" value="F:hydrolase activity"/>
    <property type="evidence" value="ECO:0007669"/>
    <property type="project" value="UniProtKB-KW"/>
</dbReference>
<gene>
    <name evidence="3" type="ORF">ACKI18_01780</name>
</gene>
<proteinExistence type="predicted"/>
<evidence type="ECO:0000259" key="2">
    <source>
        <dbReference type="Pfam" id="PF07859"/>
    </source>
</evidence>
<dbReference type="PANTHER" id="PTHR48081:SF8">
    <property type="entry name" value="ALPHA_BETA HYDROLASE FOLD-3 DOMAIN-CONTAINING PROTEIN-RELATED"/>
    <property type="match status" value="1"/>
</dbReference>
<accession>A0ABW9HHA5</accession>
<feature type="domain" description="Alpha/beta hydrolase fold-3" evidence="2">
    <location>
        <begin position="86"/>
        <end position="284"/>
    </location>
</feature>
<keyword evidence="4" id="KW-1185">Reference proteome</keyword>
<sequence length="314" mass="33438">MPPPTTAPAGLAAQRPSLTMRFLSSALGRRGRRKEGTPADVAADRRLLRRLTSLARVPRGVRLTEEVIAGVPVVRASSGVRARGTVLYLHGGAYMAGRARDVVTAAHLSAGNGPDLVSVEYRLAPEHPYPAAVDDALAVYRELVRAPGADRLVVVGESAGGGLALALLQQARDEGLPMPAAVVPVFPWADLSLSGASSTANIGRDLLTRSQLLEAAAWYADGRDLRDPGLSPLFGSFRGLPPAYVPVGRHDLLLDDSRRLAARLRTDDVPVVLDEWPGTIHGFLQVPSAEGRQCRRRVRAFVHEALSAASAQRS</sequence>
<dbReference type="Gene3D" id="3.40.50.1820">
    <property type="entry name" value="alpha/beta hydrolase"/>
    <property type="match status" value="1"/>
</dbReference>
<organism evidence="3 4">
    <name type="scientific">Streptomyces niveiscabiei</name>
    <dbReference type="NCBI Taxonomy" id="164115"/>
    <lineage>
        <taxon>Bacteria</taxon>
        <taxon>Bacillati</taxon>
        <taxon>Actinomycetota</taxon>
        <taxon>Actinomycetes</taxon>
        <taxon>Kitasatosporales</taxon>
        <taxon>Streptomycetaceae</taxon>
        <taxon>Streptomyces</taxon>
    </lineage>
</organism>
<dbReference type="InterPro" id="IPR013094">
    <property type="entry name" value="AB_hydrolase_3"/>
</dbReference>
<dbReference type="EMBL" id="JBJVNI010000001">
    <property type="protein sequence ID" value="MFM9607432.1"/>
    <property type="molecule type" value="Genomic_DNA"/>
</dbReference>
<dbReference type="Proteomes" id="UP001631957">
    <property type="component" value="Unassembled WGS sequence"/>
</dbReference>
<dbReference type="Pfam" id="PF07859">
    <property type="entry name" value="Abhydrolase_3"/>
    <property type="match status" value="1"/>
</dbReference>
<dbReference type="RefSeq" id="WP_409120181.1">
    <property type="nucleotide sequence ID" value="NZ_JBJVNI010000001.1"/>
</dbReference>
<dbReference type="PANTHER" id="PTHR48081">
    <property type="entry name" value="AB HYDROLASE SUPERFAMILY PROTEIN C4A8.06C"/>
    <property type="match status" value="1"/>
</dbReference>
<evidence type="ECO:0000313" key="4">
    <source>
        <dbReference type="Proteomes" id="UP001631957"/>
    </source>
</evidence>
<name>A0ABW9HHA5_9ACTN</name>